<keyword evidence="4" id="KW-0812">Transmembrane</keyword>
<dbReference type="FunFam" id="3.40.50.720:FF:000329">
    <property type="entry name" value="Corticosteroid 11-beta-dehydrogenase isozyme 1"/>
    <property type="match status" value="1"/>
</dbReference>
<comment type="catalytic activity">
    <reaction evidence="27">
        <text>7-oxopregnenolone + NADPH + H(+) = 7beta-hydroxypregnenolone + NADP(+)</text>
        <dbReference type="Rhea" id="RHEA:69436"/>
        <dbReference type="ChEBI" id="CHEBI:15378"/>
        <dbReference type="ChEBI" id="CHEBI:57783"/>
        <dbReference type="ChEBI" id="CHEBI:58349"/>
        <dbReference type="ChEBI" id="CHEBI:183806"/>
        <dbReference type="ChEBI" id="CHEBI:183807"/>
    </reaction>
    <physiologicalReaction direction="left-to-right" evidence="27">
        <dbReference type="Rhea" id="RHEA:69437"/>
    </physiologicalReaction>
</comment>
<evidence type="ECO:0000256" key="3">
    <source>
        <dbReference type="ARBA" id="ARBA00011738"/>
    </source>
</evidence>
<comment type="catalytic activity">
    <reaction evidence="21">
        <text>7-oxocholesterol + NADPH + H(+) = 7beta-hydroxycholesterol + NADP(+)</text>
        <dbReference type="Rhea" id="RHEA:68656"/>
        <dbReference type="ChEBI" id="CHEBI:15378"/>
        <dbReference type="ChEBI" id="CHEBI:42989"/>
        <dbReference type="ChEBI" id="CHEBI:57783"/>
        <dbReference type="ChEBI" id="CHEBI:58349"/>
        <dbReference type="ChEBI" id="CHEBI:64294"/>
    </reaction>
    <physiologicalReaction direction="left-to-right" evidence="21">
        <dbReference type="Rhea" id="RHEA:68657"/>
    </physiologicalReaction>
</comment>
<comment type="catalytic activity">
    <reaction evidence="18">
        <text>glycoursodeoxycholate + NADP(+) = 7-oxoglycolithocholate + NADPH + H(+)</text>
        <dbReference type="Rhea" id="RHEA:68976"/>
        <dbReference type="ChEBI" id="CHEBI:15378"/>
        <dbReference type="ChEBI" id="CHEBI:57783"/>
        <dbReference type="ChEBI" id="CHEBI:58349"/>
        <dbReference type="ChEBI" id="CHEBI:132030"/>
        <dbReference type="ChEBI" id="CHEBI:137818"/>
    </reaction>
    <physiologicalReaction direction="right-to-left" evidence="18">
        <dbReference type="Rhea" id="RHEA:68978"/>
    </physiologicalReaction>
</comment>
<evidence type="ECO:0000256" key="16">
    <source>
        <dbReference type="ARBA" id="ARBA00047608"/>
    </source>
</evidence>
<evidence type="ECO:0000256" key="8">
    <source>
        <dbReference type="ARBA" id="ARBA00023136"/>
    </source>
</evidence>
<comment type="catalytic activity">
    <reaction evidence="26">
        <text>7-oxolithocholate + NADPH + H(+) = ursodeoxycholate + NADP(+)</text>
        <dbReference type="Rhea" id="RHEA:47540"/>
        <dbReference type="ChEBI" id="CHEBI:15378"/>
        <dbReference type="ChEBI" id="CHEBI:57783"/>
        <dbReference type="ChEBI" id="CHEBI:58349"/>
        <dbReference type="ChEBI" id="CHEBI:78604"/>
        <dbReference type="ChEBI" id="CHEBI:78605"/>
    </reaction>
    <physiologicalReaction direction="left-to-right" evidence="26">
        <dbReference type="Rhea" id="RHEA:47541"/>
    </physiologicalReaction>
</comment>
<evidence type="ECO:0000256" key="18">
    <source>
        <dbReference type="ARBA" id="ARBA00048060"/>
    </source>
</evidence>
<evidence type="ECO:0000256" key="23">
    <source>
        <dbReference type="ARBA" id="ARBA00048678"/>
    </source>
</evidence>
<evidence type="ECO:0000256" key="5">
    <source>
        <dbReference type="ARBA" id="ARBA00022824"/>
    </source>
</evidence>
<keyword evidence="6" id="KW-1133">Transmembrane helix</keyword>
<evidence type="ECO:0000256" key="10">
    <source>
        <dbReference type="ARBA" id="ARBA00039048"/>
    </source>
</evidence>
<comment type="catalytic activity">
    <reaction evidence="22">
        <text>glycochenodeoxycholate + NADP(+) = 7-oxoglycolithocholate + NADPH + H(+)</text>
        <dbReference type="Rhea" id="RHEA:65056"/>
        <dbReference type="ChEBI" id="CHEBI:15378"/>
        <dbReference type="ChEBI" id="CHEBI:36252"/>
        <dbReference type="ChEBI" id="CHEBI:57783"/>
        <dbReference type="ChEBI" id="CHEBI:58349"/>
        <dbReference type="ChEBI" id="CHEBI:137818"/>
    </reaction>
    <physiologicalReaction direction="right-to-left" evidence="22">
        <dbReference type="Rhea" id="RHEA:65058"/>
    </physiologicalReaction>
</comment>
<keyword evidence="29" id="KW-1185">Reference proteome</keyword>
<dbReference type="PRINTS" id="PR00081">
    <property type="entry name" value="GDHRDH"/>
</dbReference>
<evidence type="ECO:0000256" key="25">
    <source>
        <dbReference type="ARBA" id="ARBA00049300"/>
    </source>
</evidence>
<dbReference type="PANTHER" id="PTHR44279">
    <property type="entry name" value="HYDROXYSTEROID (11-BETA) DEHYDROGENASE 1-LIKE B-RELATED"/>
    <property type="match status" value="1"/>
</dbReference>
<dbReference type="InterPro" id="IPR036291">
    <property type="entry name" value="NAD(P)-bd_dom_sf"/>
</dbReference>
<protein>
    <recommendedName>
        <fullName evidence="11">11-beta-hydroxysteroid dehydrogenase 1</fullName>
        <ecNumber evidence="9">1.1.1.146</ecNumber>
        <ecNumber evidence="10">1.1.1.201</ecNumber>
    </recommendedName>
    <alternativeName>
        <fullName evidence="13">7-oxosteroid reductase</fullName>
    </alternativeName>
    <alternativeName>
        <fullName evidence="12">Corticosteroid 11-beta-dehydrogenase isozyme 1</fullName>
    </alternativeName>
</protein>
<dbReference type="GO" id="GO:0005789">
    <property type="term" value="C:endoplasmic reticulum membrane"/>
    <property type="evidence" value="ECO:0007669"/>
    <property type="project" value="UniProtKB-SubCell"/>
</dbReference>
<comment type="subcellular location">
    <subcellularLocation>
        <location evidence="1">Endoplasmic reticulum membrane</location>
        <topology evidence="1">Single-pass type II membrane protein</topology>
    </subcellularLocation>
</comment>
<comment type="catalytic activity">
    <reaction evidence="15">
        <text>3beta-hydroxy-5alpha-androstane-7,17-dione + NADPH + H(+) = 3beta,7beta-dihydroxy-5alpha-androstan-17-one + NADP(+)</text>
        <dbReference type="Rhea" id="RHEA:69456"/>
        <dbReference type="ChEBI" id="CHEBI:15378"/>
        <dbReference type="ChEBI" id="CHEBI:57783"/>
        <dbReference type="ChEBI" id="CHEBI:58349"/>
        <dbReference type="ChEBI" id="CHEBI:79834"/>
        <dbReference type="ChEBI" id="CHEBI:183809"/>
    </reaction>
    <physiologicalReaction direction="left-to-right" evidence="15">
        <dbReference type="Rhea" id="RHEA:69457"/>
    </physiologicalReaction>
</comment>
<evidence type="ECO:0000256" key="20">
    <source>
        <dbReference type="ARBA" id="ARBA00048376"/>
    </source>
</evidence>
<evidence type="ECO:0000256" key="21">
    <source>
        <dbReference type="ARBA" id="ARBA00048585"/>
    </source>
</evidence>
<comment type="catalytic activity">
    <reaction evidence="16">
        <text>3beta-hydroxy-5-androstene-7,17-dione + NADPH + H(+) = 3beta,7beta-dihydroxyandrost-5-en-17-one + NADP(+)</text>
        <dbReference type="Rhea" id="RHEA:69452"/>
        <dbReference type="ChEBI" id="CHEBI:15378"/>
        <dbReference type="ChEBI" id="CHEBI:57783"/>
        <dbReference type="ChEBI" id="CHEBI:58349"/>
        <dbReference type="ChEBI" id="CHEBI:183368"/>
        <dbReference type="ChEBI" id="CHEBI:183808"/>
    </reaction>
    <physiologicalReaction direction="left-to-right" evidence="16">
        <dbReference type="Rhea" id="RHEA:69453"/>
    </physiologicalReaction>
</comment>
<evidence type="ECO:0000256" key="17">
    <source>
        <dbReference type="ARBA" id="ARBA00047749"/>
    </source>
</evidence>
<dbReference type="EC" id="1.1.1.201" evidence="10"/>
<organism evidence="28 29">
    <name type="scientific">Calidris pygmaea</name>
    <name type="common">Spoon-billed sandpiper</name>
    <dbReference type="NCBI Taxonomy" id="425635"/>
    <lineage>
        <taxon>Eukaryota</taxon>
        <taxon>Metazoa</taxon>
        <taxon>Chordata</taxon>
        <taxon>Craniata</taxon>
        <taxon>Vertebrata</taxon>
        <taxon>Euteleostomi</taxon>
        <taxon>Archelosauria</taxon>
        <taxon>Archosauria</taxon>
        <taxon>Dinosauria</taxon>
        <taxon>Saurischia</taxon>
        <taxon>Theropoda</taxon>
        <taxon>Coelurosauria</taxon>
        <taxon>Aves</taxon>
        <taxon>Neognathae</taxon>
        <taxon>Neoaves</taxon>
        <taxon>Charadriiformes</taxon>
        <taxon>Scolopacidae</taxon>
        <taxon>Calidris</taxon>
    </lineage>
</organism>
<dbReference type="GO" id="GO:0005496">
    <property type="term" value="F:steroid binding"/>
    <property type="evidence" value="ECO:0007669"/>
    <property type="project" value="TreeGrafter"/>
</dbReference>
<comment type="similarity">
    <text evidence="2">Belongs to the short-chain dehydrogenases/reductases (SDR) family.</text>
</comment>
<comment type="catalytic activity">
    <reaction evidence="23">
        <text>3beta,7alpha-dihydroxyandrost-5-en-17-one + NADP(+) = 3beta-hydroxy-5-androstene-7,17-dione + NADPH + H(+)</text>
        <dbReference type="Rhea" id="RHEA:69440"/>
        <dbReference type="ChEBI" id="CHEBI:15378"/>
        <dbReference type="ChEBI" id="CHEBI:57783"/>
        <dbReference type="ChEBI" id="CHEBI:58349"/>
        <dbReference type="ChEBI" id="CHEBI:81471"/>
        <dbReference type="ChEBI" id="CHEBI:183808"/>
    </reaction>
    <physiologicalReaction direction="left-to-right" evidence="23">
        <dbReference type="Rhea" id="RHEA:69441"/>
    </physiologicalReaction>
</comment>
<dbReference type="Ensembl" id="ENSCPGT00000029950.1">
    <property type="protein sequence ID" value="ENSCPGP00000027437.1"/>
    <property type="gene ID" value="ENSCPGG00000018915.1"/>
</dbReference>
<evidence type="ECO:0000256" key="24">
    <source>
        <dbReference type="ARBA" id="ARBA00048702"/>
    </source>
</evidence>
<keyword evidence="7" id="KW-0560">Oxidoreductase</keyword>
<sequence>MGWLQKSLIPFLGFVLAFWFYSARDNFKPEMLKGKRVIVTGASTGIGEQMAYHLARMGSHILITARTEAKLQKVVERCLELGAASARYVSGTMEDTAFAEHVVKEAETSLGGLDMLILNHVGTSYFGYFNGDVGHVRKLLEINFLSYVAMTVSALPMLKQSEGSIVVVSSMAGKVGFPFTVPYSATKFALDGFFSSLRQEFTIQSINVSITLCILGFIDTESAVRAAADLLLVAPAPRAECALEILRGAALRRRELYYRYGATRLPLLLRDWAAELLDYLVRSRYRLDRLRKSPPDTPPLGTAPPAN</sequence>
<dbReference type="InterPro" id="IPR002347">
    <property type="entry name" value="SDR_fam"/>
</dbReference>
<dbReference type="Pfam" id="PF00106">
    <property type="entry name" value="adh_short"/>
    <property type="match status" value="1"/>
</dbReference>
<evidence type="ECO:0000256" key="13">
    <source>
        <dbReference type="ARBA" id="ARBA00041676"/>
    </source>
</evidence>
<evidence type="ECO:0000256" key="19">
    <source>
        <dbReference type="ARBA" id="ARBA00048061"/>
    </source>
</evidence>
<evidence type="ECO:0000256" key="4">
    <source>
        <dbReference type="ARBA" id="ARBA00022692"/>
    </source>
</evidence>
<reference evidence="28" key="1">
    <citation type="submission" date="2025-08" db="UniProtKB">
        <authorList>
            <consortium name="Ensembl"/>
        </authorList>
    </citation>
    <scope>IDENTIFICATION</scope>
</reference>
<evidence type="ECO:0000256" key="27">
    <source>
        <dbReference type="ARBA" id="ARBA00049520"/>
    </source>
</evidence>
<evidence type="ECO:0000256" key="26">
    <source>
        <dbReference type="ARBA" id="ARBA00049462"/>
    </source>
</evidence>
<proteinExistence type="inferred from homology"/>
<evidence type="ECO:0000256" key="22">
    <source>
        <dbReference type="ARBA" id="ARBA00048661"/>
    </source>
</evidence>
<evidence type="ECO:0000313" key="29">
    <source>
        <dbReference type="Proteomes" id="UP000694419"/>
    </source>
</evidence>
<evidence type="ECO:0000313" key="28">
    <source>
        <dbReference type="Ensembl" id="ENSCPGP00000027437.1"/>
    </source>
</evidence>
<keyword evidence="8" id="KW-0472">Membrane</keyword>
<comment type="catalytic activity">
    <reaction evidence="14">
        <text>chenodeoxycholate + NADP(+) = 7-oxolithocholate + NADPH + H(+)</text>
        <dbReference type="Rhea" id="RHEA:53820"/>
        <dbReference type="ChEBI" id="CHEBI:15378"/>
        <dbReference type="ChEBI" id="CHEBI:36234"/>
        <dbReference type="ChEBI" id="CHEBI:57783"/>
        <dbReference type="ChEBI" id="CHEBI:58349"/>
        <dbReference type="ChEBI" id="CHEBI:78605"/>
    </reaction>
    <physiologicalReaction direction="right-to-left" evidence="14">
        <dbReference type="Rhea" id="RHEA:53822"/>
    </physiologicalReaction>
</comment>
<evidence type="ECO:0000256" key="6">
    <source>
        <dbReference type="ARBA" id="ARBA00022989"/>
    </source>
</evidence>
<evidence type="ECO:0000256" key="1">
    <source>
        <dbReference type="ARBA" id="ARBA00004648"/>
    </source>
</evidence>
<evidence type="ECO:0000256" key="11">
    <source>
        <dbReference type="ARBA" id="ARBA00040963"/>
    </source>
</evidence>
<dbReference type="InterPro" id="IPR020904">
    <property type="entry name" value="Sc_DH/Rdtase_CS"/>
</dbReference>
<comment type="catalytic activity">
    <reaction evidence="24">
        <text>tauroursodeoxycholate + NADP(+) = 7-oxotaurolithocholate + NADPH + H(+)</text>
        <dbReference type="Rhea" id="RHEA:68980"/>
        <dbReference type="ChEBI" id="CHEBI:15378"/>
        <dbReference type="ChEBI" id="CHEBI:57783"/>
        <dbReference type="ChEBI" id="CHEBI:58349"/>
        <dbReference type="ChEBI" id="CHEBI:132028"/>
        <dbReference type="ChEBI" id="CHEBI:137724"/>
    </reaction>
    <physiologicalReaction direction="right-to-left" evidence="24">
        <dbReference type="Rhea" id="RHEA:68982"/>
    </physiologicalReaction>
</comment>
<dbReference type="PROSITE" id="PS00061">
    <property type="entry name" value="ADH_SHORT"/>
    <property type="match status" value="1"/>
</dbReference>
<evidence type="ECO:0000256" key="12">
    <source>
        <dbReference type="ARBA" id="ARBA00041539"/>
    </source>
</evidence>
<dbReference type="GO" id="GO:0070524">
    <property type="term" value="F:11-beta-hydroxysteroid dehydrogenase (NADP+) activity"/>
    <property type="evidence" value="ECO:0007669"/>
    <property type="project" value="UniProtKB-EC"/>
</dbReference>
<dbReference type="GO" id="GO:0006706">
    <property type="term" value="P:steroid catabolic process"/>
    <property type="evidence" value="ECO:0007669"/>
    <property type="project" value="TreeGrafter"/>
</dbReference>
<evidence type="ECO:0000256" key="14">
    <source>
        <dbReference type="ARBA" id="ARBA00047269"/>
    </source>
</evidence>
<dbReference type="Proteomes" id="UP000694419">
    <property type="component" value="Unplaced"/>
</dbReference>
<comment type="subunit">
    <text evidence="3">Homodimer.</text>
</comment>
<dbReference type="Gene3D" id="3.40.50.720">
    <property type="entry name" value="NAD(P)-binding Rossmann-like Domain"/>
    <property type="match status" value="1"/>
</dbReference>
<evidence type="ECO:0000256" key="2">
    <source>
        <dbReference type="ARBA" id="ARBA00006484"/>
    </source>
</evidence>
<name>A0A8C3KPL8_9CHAR</name>
<evidence type="ECO:0000256" key="15">
    <source>
        <dbReference type="ARBA" id="ARBA00047373"/>
    </source>
</evidence>
<evidence type="ECO:0000256" key="9">
    <source>
        <dbReference type="ARBA" id="ARBA00038971"/>
    </source>
</evidence>
<reference evidence="28" key="2">
    <citation type="submission" date="2025-09" db="UniProtKB">
        <authorList>
            <consortium name="Ensembl"/>
        </authorList>
    </citation>
    <scope>IDENTIFICATION</scope>
</reference>
<comment type="catalytic activity">
    <reaction evidence="17">
        <text>corticosterone + NADP(+) = 11-dehydrocorticosterone + NADPH + H(+)</text>
        <dbReference type="Rhea" id="RHEA:42200"/>
        <dbReference type="ChEBI" id="CHEBI:15378"/>
        <dbReference type="ChEBI" id="CHEBI:16827"/>
        <dbReference type="ChEBI" id="CHEBI:57783"/>
        <dbReference type="ChEBI" id="CHEBI:58349"/>
        <dbReference type="ChEBI" id="CHEBI:78600"/>
    </reaction>
    <physiologicalReaction direction="left-to-right" evidence="17">
        <dbReference type="Rhea" id="RHEA:42201"/>
    </physiologicalReaction>
    <physiologicalReaction direction="right-to-left" evidence="17">
        <dbReference type="Rhea" id="RHEA:42202"/>
    </physiologicalReaction>
</comment>
<comment type="catalytic activity">
    <reaction evidence="20">
        <text>an 11beta-hydroxysteroid + NADP(+) = an 11-oxosteroid + NADPH + H(+)</text>
        <dbReference type="Rhea" id="RHEA:11388"/>
        <dbReference type="ChEBI" id="CHEBI:15378"/>
        <dbReference type="ChEBI" id="CHEBI:35346"/>
        <dbReference type="ChEBI" id="CHEBI:47787"/>
        <dbReference type="ChEBI" id="CHEBI:57783"/>
        <dbReference type="ChEBI" id="CHEBI:58349"/>
        <dbReference type="EC" id="1.1.1.146"/>
    </reaction>
    <physiologicalReaction direction="left-to-right" evidence="20">
        <dbReference type="Rhea" id="RHEA:11389"/>
    </physiologicalReaction>
    <physiologicalReaction direction="right-to-left" evidence="20">
        <dbReference type="Rhea" id="RHEA:11390"/>
    </physiologicalReaction>
</comment>
<comment type="catalytic activity">
    <reaction evidence="19">
        <text>taurochenodeoxycholate + NADP(+) = 7-oxotaurolithocholate + NADPH + H(+)</text>
        <dbReference type="Rhea" id="RHEA:65060"/>
        <dbReference type="ChEBI" id="CHEBI:9407"/>
        <dbReference type="ChEBI" id="CHEBI:15378"/>
        <dbReference type="ChEBI" id="CHEBI:57783"/>
        <dbReference type="ChEBI" id="CHEBI:58349"/>
        <dbReference type="ChEBI" id="CHEBI:137724"/>
    </reaction>
    <physiologicalReaction direction="right-to-left" evidence="19">
        <dbReference type="Rhea" id="RHEA:65062"/>
    </physiologicalReaction>
</comment>
<dbReference type="InterPro" id="IPR051253">
    <property type="entry name" value="11-beta-HSD"/>
</dbReference>
<dbReference type="SUPFAM" id="SSF51735">
    <property type="entry name" value="NAD(P)-binding Rossmann-fold domains"/>
    <property type="match status" value="1"/>
</dbReference>
<dbReference type="AlphaFoldDB" id="A0A8C3KPL8"/>
<evidence type="ECO:0000256" key="7">
    <source>
        <dbReference type="ARBA" id="ARBA00023002"/>
    </source>
</evidence>
<dbReference type="EC" id="1.1.1.146" evidence="9"/>
<dbReference type="PANTHER" id="PTHR44279:SF1">
    <property type="entry name" value="11-BETA-HYDROXYSTEROID DEHYDROGENASE 1"/>
    <property type="match status" value="1"/>
</dbReference>
<accession>A0A8C3KPL8</accession>
<dbReference type="GO" id="GO:0047022">
    <property type="term" value="F:7-beta-hydroxysteroid dehydrogenase (NADP+) activity"/>
    <property type="evidence" value="ECO:0007669"/>
    <property type="project" value="UniProtKB-EC"/>
</dbReference>
<comment type="catalytic activity">
    <reaction evidence="25">
        <text>a 7beta-hydroxysteroid + NADP(+) = a 7-oxosteroid + NADPH + H(+)</text>
        <dbReference type="Rhea" id="RHEA:20233"/>
        <dbReference type="ChEBI" id="CHEBI:15378"/>
        <dbReference type="ChEBI" id="CHEBI:35349"/>
        <dbReference type="ChEBI" id="CHEBI:47789"/>
        <dbReference type="ChEBI" id="CHEBI:57783"/>
        <dbReference type="ChEBI" id="CHEBI:58349"/>
        <dbReference type="EC" id="1.1.1.201"/>
    </reaction>
    <physiologicalReaction direction="right-to-left" evidence="25">
        <dbReference type="Rhea" id="RHEA:20235"/>
    </physiologicalReaction>
</comment>
<keyword evidence="5" id="KW-0256">Endoplasmic reticulum</keyword>